<dbReference type="GO" id="GO:0000287">
    <property type="term" value="F:magnesium ion binding"/>
    <property type="evidence" value="ECO:0007669"/>
    <property type="project" value="TreeGrafter"/>
</dbReference>
<comment type="subunit">
    <text evidence="3 7">Homodecamer; pentamer of dimers.</text>
</comment>
<keyword evidence="5 7" id="KW-0808">Transferase</keyword>
<dbReference type="InterPro" id="IPR003700">
    <property type="entry name" value="Pantoate_hydroxy_MeTrfase"/>
</dbReference>
<feature type="binding site" evidence="7 10">
    <location>
        <position position="97"/>
    </location>
    <ligand>
        <name>Mg(2+)</name>
        <dbReference type="ChEBI" id="CHEBI:18420"/>
    </ligand>
</feature>
<dbReference type="InterPro" id="IPR040442">
    <property type="entry name" value="Pyrv_kinase-like_dom_sf"/>
</dbReference>
<dbReference type="GO" id="GO:0032259">
    <property type="term" value="P:methylation"/>
    <property type="evidence" value="ECO:0007669"/>
    <property type="project" value="UniProtKB-KW"/>
</dbReference>
<feature type="binding site" evidence="7 9">
    <location>
        <position position="97"/>
    </location>
    <ligand>
        <name>3-methyl-2-oxobutanoate</name>
        <dbReference type="ChEBI" id="CHEBI:11851"/>
    </ligand>
</feature>
<dbReference type="FunFam" id="3.20.20.60:FF:000003">
    <property type="entry name" value="3-methyl-2-oxobutanoate hydroxymethyltransferase"/>
    <property type="match status" value="1"/>
</dbReference>
<evidence type="ECO:0000256" key="8">
    <source>
        <dbReference type="PIRSR" id="PIRSR000388-1"/>
    </source>
</evidence>
<keyword evidence="11" id="KW-0489">Methyltransferase</keyword>
<dbReference type="HAMAP" id="MF_00156">
    <property type="entry name" value="PanB"/>
    <property type="match status" value="1"/>
</dbReference>
<evidence type="ECO:0000256" key="5">
    <source>
        <dbReference type="ARBA" id="ARBA00022679"/>
    </source>
</evidence>
<dbReference type="EC" id="2.1.2.11" evidence="7"/>
<evidence type="ECO:0000256" key="7">
    <source>
        <dbReference type="HAMAP-Rule" id="MF_00156"/>
    </source>
</evidence>
<keyword evidence="12" id="KW-1185">Reference proteome</keyword>
<dbReference type="InterPro" id="IPR015813">
    <property type="entry name" value="Pyrv/PenolPyrv_kinase-like_dom"/>
</dbReference>
<evidence type="ECO:0000256" key="4">
    <source>
        <dbReference type="ARBA" id="ARBA00022655"/>
    </source>
</evidence>
<dbReference type="GO" id="GO:0005737">
    <property type="term" value="C:cytoplasm"/>
    <property type="evidence" value="ECO:0007669"/>
    <property type="project" value="UniProtKB-SubCell"/>
</dbReference>
<feature type="binding site" evidence="7 9">
    <location>
        <begin position="58"/>
        <end position="59"/>
    </location>
    <ligand>
        <name>3-methyl-2-oxobutanoate</name>
        <dbReference type="ChEBI" id="CHEBI:11851"/>
    </ligand>
</feature>
<dbReference type="GO" id="GO:0015940">
    <property type="term" value="P:pantothenate biosynthetic process"/>
    <property type="evidence" value="ECO:0007669"/>
    <property type="project" value="UniProtKB-UniRule"/>
</dbReference>
<dbReference type="SUPFAM" id="SSF51621">
    <property type="entry name" value="Phosphoenolpyruvate/pyruvate domain"/>
    <property type="match status" value="1"/>
</dbReference>
<dbReference type="PANTHER" id="PTHR20881">
    <property type="entry name" value="3-METHYL-2-OXOBUTANOATE HYDROXYMETHYLTRANSFERASE"/>
    <property type="match status" value="1"/>
</dbReference>
<dbReference type="PANTHER" id="PTHR20881:SF0">
    <property type="entry name" value="3-METHYL-2-OXOBUTANOATE HYDROXYMETHYLTRANSFERASE"/>
    <property type="match status" value="1"/>
</dbReference>
<proteinExistence type="inferred from homology"/>
<dbReference type="AlphaFoldDB" id="A0A1H6FT14"/>
<dbReference type="RefSeq" id="WP_093117763.1">
    <property type="nucleotide sequence ID" value="NZ_FNWJ01000002.1"/>
</dbReference>
<dbReference type="UniPathway" id="UPA00028">
    <property type="reaction ID" value="UER00003"/>
</dbReference>
<reference evidence="12" key="1">
    <citation type="submission" date="2016-10" db="EMBL/GenBank/DDBJ databases">
        <authorList>
            <person name="Varghese N."/>
            <person name="Submissions S."/>
        </authorList>
    </citation>
    <scope>NUCLEOTIDE SEQUENCE [LARGE SCALE GENOMIC DNA]</scope>
    <source>
        <strain evidence="12">ATCC 35263</strain>
    </source>
</reference>
<dbReference type="NCBIfam" id="NF001452">
    <property type="entry name" value="PRK00311.1"/>
    <property type="match status" value="1"/>
</dbReference>
<evidence type="ECO:0000313" key="11">
    <source>
        <dbReference type="EMBL" id="SEH14041.1"/>
    </source>
</evidence>
<name>A0A1H6FT14_THEAL</name>
<feature type="active site" description="Proton acceptor" evidence="7 8">
    <location>
        <position position="196"/>
    </location>
</feature>
<dbReference type="PIRSF" id="PIRSF000388">
    <property type="entry name" value="Pantoate_hydroxy_MeTrfase"/>
    <property type="match status" value="1"/>
</dbReference>
<accession>A0A1H6FT14</accession>
<keyword evidence="7 10" id="KW-0479">Metal-binding</keyword>
<comment type="subcellular location">
    <subcellularLocation>
        <location evidence="7">Cytoplasm</location>
    </subcellularLocation>
</comment>
<dbReference type="NCBIfam" id="TIGR00222">
    <property type="entry name" value="panB"/>
    <property type="match status" value="1"/>
</dbReference>
<feature type="binding site" evidence="7 9">
    <location>
        <position position="127"/>
    </location>
    <ligand>
        <name>3-methyl-2-oxobutanoate</name>
        <dbReference type="ChEBI" id="CHEBI:11851"/>
    </ligand>
</feature>
<keyword evidence="7" id="KW-0963">Cytoplasm</keyword>
<organism evidence="11 12">
    <name type="scientific">Thermoleophilum album</name>
    <dbReference type="NCBI Taxonomy" id="29539"/>
    <lineage>
        <taxon>Bacteria</taxon>
        <taxon>Bacillati</taxon>
        <taxon>Actinomycetota</taxon>
        <taxon>Thermoleophilia</taxon>
        <taxon>Thermoleophilales</taxon>
        <taxon>Thermoleophilaceae</taxon>
        <taxon>Thermoleophilum</taxon>
    </lineage>
</organism>
<protein>
    <recommendedName>
        <fullName evidence="7">3-methyl-2-oxobutanoate hydroxymethyltransferase</fullName>
        <ecNumber evidence="7">2.1.2.11</ecNumber>
    </recommendedName>
    <alternativeName>
        <fullName evidence="7">Ketopantoate hydroxymethyltransferase</fullName>
        <shortName evidence="7">KPHMT</shortName>
    </alternativeName>
</protein>
<dbReference type="Pfam" id="PF02548">
    <property type="entry name" value="Pantoate_transf"/>
    <property type="match status" value="1"/>
</dbReference>
<dbReference type="OrthoDB" id="9781789at2"/>
<dbReference type="Gene3D" id="3.20.20.60">
    <property type="entry name" value="Phosphoenolpyruvate-binding domains"/>
    <property type="match status" value="1"/>
</dbReference>
<evidence type="ECO:0000256" key="10">
    <source>
        <dbReference type="PIRSR" id="PIRSR000388-3"/>
    </source>
</evidence>
<dbReference type="CDD" id="cd06557">
    <property type="entry name" value="KPHMT-like"/>
    <property type="match status" value="1"/>
</dbReference>
<keyword evidence="7 10" id="KW-0460">Magnesium</keyword>
<comment type="catalytic activity">
    <reaction evidence="7">
        <text>(6R)-5,10-methylene-5,6,7,8-tetrahydrofolate + 3-methyl-2-oxobutanoate + H2O = 2-dehydropantoate + (6S)-5,6,7,8-tetrahydrofolate</text>
        <dbReference type="Rhea" id="RHEA:11824"/>
        <dbReference type="ChEBI" id="CHEBI:11561"/>
        <dbReference type="ChEBI" id="CHEBI:11851"/>
        <dbReference type="ChEBI" id="CHEBI:15377"/>
        <dbReference type="ChEBI" id="CHEBI:15636"/>
        <dbReference type="ChEBI" id="CHEBI:57453"/>
        <dbReference type="EC" id="2.1.2.11"/>
    </reaction>
</comment>
<evidence type="ECO:0000256" key="1">
    <source>
        <dbReference type="ARBA" id="ARBA00005033"/>
    </source>
</evidence>
<dbReference type="Proteomes" id="UP000222056">
    <property type="component" value="Unassembled WGS sequence"/>
</dbReference>
<comment type="function">
    <text evidence="6 7">Catalyzes the reversible reaction in which hydroxymethyl group from 5,10-methylenetetrahydrofolate is transferred onto alpha-ketoisovalerate to form ketopantoate.</text>
</comment>
<dbReference type="GO" id="GO:0003864">
    <property type="term" value="F:3-methyl-2-oxobutanoate hydroxymethyltransferase activity"/>
    <property type="evidence" value="ECO:0007669"/>
    <property type="project" value="UniProtKB-UniRule"/>
</dbReference>
<comment type="similarity">
    <text evidence="2 7">Belongs to the PanB family.</text>
</comment>
<comment type="pathway">
    <text evidence="1 7">Cofactor biosynthesis; (R)-pantothenate biosynthesis; (R)-pantoate from 3-methyl-2-oxobutanoate: step 1/2.</text>
</comment>
<evidence type="ECO:0000256" key="2">
    <source>
        <dbReference type="ARBA" id="ARBA00008676"/>
    </source>
</evidence>
<evidence type="ECO:0000256" key="3">
    <source>
        <dbReference type="ARBA" id="ARBA00011424"/>
    </source>
</evidence>
<keyword evidence="4 7" id="KW-0566">Pantothenate biosynthesis</keyword>
<dbReference type="EMBL" id="FNWJ01000002">
    <property type="protein sequence ID" value="SEH14041.1"/>
    <property type="molecule type" value="Genomic_DNA"/>
</dbReference>
<dbReference type="STRING" id="29539.SAMN02745716_1470"/>
<comment type="cofactor">
    <cofactor evidence="7 10">
        <name>Mg(2+)</name>
        <dbReference type="ChEBI" id="CHEBI:18420"/>
    </cofactor>
    <text evidence="7 10">Binds 1 Mg(2+) ion per subunit.</text>
</comment>
<feature type="binding site" evidence="7 10">
    <location>
        <position position="58"/>
    </location>
    <ligand>
        <name>Mg(2+)</name>
        <dbReference type="ChEBI" id="CHEBI:18420"/>
    </ligand>
</feature>
<sequence>MSAAPLASAPPPKGRPVTLSTLAEKKALGEPLVMVTAYDYPSARVAEAAGVDLVLVGDSAAMTVLGYESTVPVSLDEMLMLAAAVRRGLRTPLLVGDLPFGSYERSNEQAVATAQRFVKEAGCDAVKLERGGPSVERARAIVDAGIPVMGHVGLTPQTATALGGYRSQGRTAEQALAVLRDAIELERAGCFAIVLEAIPRELTIEIVKRVSVPTIGIGAGPDTAGQVLVFHDLLGLFEGHTPRFVKRYANLREQMVAAVRRFCEEVRGRAYPADEHCYEMAPDESARLQALLSAQEEHVEEPFTGGPSL</sequence>
<feature type="binding site" evidence="7 10">
    <location>
        <position position="129"/>
    </location>
    <ligand>
        <name>Mg(2+)</name>
        <dbReference type="ChEBI" id="CHEBI:18420"/>
    </ligand>
</feature>
<evidence type="ECO:0000313" key="12">
    <source>
        <dbReference type="Proteomes" id="UP000222056"/>
    </source>
</evidence>
<evidence type="ECO:0000256" key="6">
    <source>
        <dbReference type="ARBA" id="ARBA00056497"/>
    </source>
</evidence>
<dbReference type="GO" id="GO:0008168">
    <property type="term" value="F:methyltransferase activity"/>
    <property type="evidence" value="ECO:0007669"/>
    <property type="project" value="UniProtKB-KW"/>
</dbReference>
<gene>
    <name evidence="7" type="primary">panB</name>
    <name evidence="11" type="ORF">SAMN02745716_1470</name>
</gene>
<evidence type="ECO:0000256" key="9">
    <source>
        <dbReference type="PIRSR" id="PIRSR000388-2"/>
    </source>
</evidence>